<evidence type="ECO:0000313" key="12">
    <source>
        <dbReference type="EMBL" id="MBB2158282.1"/>
    </source>
</evidence>
<evidence type="ECO:0000313" key="13">
    <source>
        <dbReference type="Proteomes" id="UP000550787"/>
    </source>
</evidence>
<evidence type="ECO:0000256" key="4">
    <source>
        <dbReference type="ARBA" id="ARBA00022475"/>
    </source>
</evidence>
<keyword evidence="6 9" id="KW-0812">Transmembrane</keyword>
<reference evidence="12 13" key="1">
    <citation type="submission" date="2020-04" db="EMBL/GenBank/DDBJ databases">
        <title>Description of novel Gluconacetobacter.</title>
        <authorList>
            <person name="Sombolestani A."/>
        </authorList>
    </citation>
    <scope>NUCLEOTIDE SEQUENCE [LARGE SCALE GENOMIC DNA]</scope>
    <source>
        <strain evidence="12 13">LMG 7603</strain>
    </source>
</reference>
<dbReference type="Proteomes" id="UP000550787">
    <property type="component" value="Unassembled WGS sequence"/>
</dbReference>
<evidence type="ECO:0000256" key="10">
    <source>
        <dbReference type="SAM" id="MobiDB-lite"/>
    </source>
</evidence>
<dbReference type="Gene3D" id="1.10.287.470">
    <property type="entry name" value="Helix hairpin bin"/>
    <property type="match status" value="1"/>
</dbReference>
<dbReference type="AlphaFoldDB" id="A0A7W4I8L7"/>
<keyword evidence="7 9" id="KW-1133">Transmembrane helix</keyword>
<dbReference type="GO" id="GO:0005886">
    <property type="term" value="C:plasma membrane"/>
    <property type="evidence" value="ECO:0007669"/>
    <property type="project" value="UniProtKB-SubCell"/>
</dbReference>
<feature type="transmembrane region" description="Helical" evidence="9">
    <location>
        <begin position="27"/>
        <end position="50"/>
    </location>
</feature>
<organism evidence="12 13">
    <name type="scientific">Gluconacetobacter diazotrophicus</name>
    <name type="common">Acetobacter diazotrophicus</name>
    <dbReference type="NCBI Taxonomy" id="33996"/>
    <lineage>
        <taxon>Bacteria</taxon>
        <taxon>Pseudomonadati</taxon>
        <taxon>Pseudomonadota</taxon>
        <taxon>Alphaproteobacteria</taxon>
        <taxon>Acetobacterales</taxon>
        <taxon>Acetobacteraceae</taxon>
        <taxon>Gluconacetobacter</taxon>
    </lineage>
</organism>
<dbReference type="EMBL" id="JABEQG010000071">
    <property type="protein sequence ID" value="MBB2158282.1"/>
    <property type="molecule type" value="Genomic_DNA"/>
</dbReference>
<evidence type="ECO:0000259" key="11">
    <source>
        <dbReference type="Pfam" id="PF26002"/>
    </source>
</evidence>
<evidence type="ECO:0000256" key="1">
    <source>
        <dbReference type="ARBA" id="ARBA00004377"/>
    </source>
</evidence>
<evidence type="ECO:0000256" key="8">
    <source>
        <dbReference type="ARBA" id="ARBA00023136"/>
    </source>
</evidence>
<dbReference type="InterPro" id="IPR010129">
    <property type="entry name" value="T1SS_HlyD"/>
</dbReference>
<dbReference type="PANTHER" id="PTHR30386:SF27">
    <property type="entry name" value="MEMBRANE FUSION PROTEIN (MFP) FAMILY PROTEIN"/>
    <property type="match status" value="1"/>
</dbReference>
<sequence>MTRKKHDEQTFLEFASRAERRLHTEPSLAISTLLGCLIAIVFSTVIWSVLGQVDVVVTAYGHIEPATYTRTIQAVRTSRIEHVYVREGDHVSRGQLLVQLDTESDLAELQRASAQLTRDTLAIVRIRTLLTADERGTEPDFPRIGTLSEKLVDDERLRTYDEYDQHMAKLASLKAEIAEKVNEALGASAQIRQSGRQIALLRTEASIRRKSLELGIGSKIEALEIYQRLRQQEDGMPVLWEHVQEAAASRDALAAQSMQAKRDYRTGLWEELQRVQAEKLQLESDVRKARNAISEQALRAPDTGTVQQLDVNTVGGVVTSAQLIMAIVPDAGGLVVNLNVQNKDIGFLKEGQAVALKVDAYPFAQYGTLRGTILHISRDAALRSHLANATDQGSARDPGRGDSDGNDNYIIEVEMPKMQASDGPQAIRLVAGMSVSADIITGRRRILSYFFAPIRETLSESLHER</sequence>
<dbReference type="RefSeq" id="WP_183116661.1">
    <property type="nucleotide sequence ID" value="NZ_JABEQG010000071.1"/>
</dbReference>
<keyword evidence="3 9" id="KW-0813">Transport</keyword>
<dbReference type="Gene3D" id="2.40.30.170">
    <property type="match status" value="1"/>
</dbReference>
<proteinExistence type="inferred from homology"/>
<comment type="subcellular location">
    <subcellularLocation>
        <location evidence="1 9">Cell inner membrane</location>
        <topology evidence="1 9">Single-pass membrane protein</topology>
    </subcellularLocation>
</comment>
<name>A0A7W4I8L7_GLUDI</name>
<dbReference type="InterPro" id="IPR006144">
    <property type="entry name" value="Secretion_HlyD_CS"/>
</dbReference>
<protein>
    <recommendedName>
        <fullName evidence="9">Membrane fusion protein (MFP) family protein</fullName>
    </recommendedName>
</protein>
<dbReference type="PRINTS" id="PR01490">
    <property type="entry name" value="RTXTOXIND"/>
</dbReference>
<accession>A0A7W4I8L7</accession>
<comment type="similarity">
    <text evidence="2 9">Belongs to the membrane fusion protein (MFP) (TC 8.A.1) family.</text>
</comment>
<dbReference type="InterPro" id="IPR050739">
    <property type="entry name" value="MFP"/>
</dbReference>
<keyword evidence="5 9" id="KW-0997">Cell inner membrane</keyword>
<evidence type="ECO:0000256" key="2">
    <source>
        <dbReference type="ARBA" id="ARBA00009477"/>
    </source>
</evidence>
<dbReference type="PROSITE" id="PS00543">
    <property type="entry name" value="HLYD_FAMILY"/>
    <property type="match status" value="1"/>
</dbReference>
<dbReference type="PANTHER" id="PTHR30386">
    <property type="entry name" value="MEMBRANE FUSION SUBUNIT OF EMRAB-TOLC MULTIDRUG EFFLUX PUMP"/>
    <property type="match status" value="1"/>
</dbReference>
<feature type="domain" description="AprE-like beta-barrel" evidence="11">
    <location>
        <begin position="334"/>
        <end position="381"/>
    </location>
</feature>
<dbReference type="InterPro" id="IPR058982">
    <property type="entry name" value="Beta-barrel_AprE"/>
</dbReference>
<gene>
    <name evidence="12" type="ORF">HLH33_18635</name>
</gene>
<evidence type="ECO:0000256" key="6">
    <source>
        <dbReference type="ARBA" id="ARBA00022692"/>
    </source>
</evidence>
<keyword evidence="4 9" id="KW-1003">Cell membrane</keyword>
<dbReference type="NCBIfam" id="TIGR01843">
    <property type="entry name" value="type_I_hlyD"/>
    <property type="match status" value="1"/>
</dbReference>
<keyword evidence="8 9" id="KW-0472">Membrane</keyword>
<dbReference type="SUPFAM" id="SSF111369">
    <property type="entry name" value="HlyD-like secretion proteins"/>
    <property type="match status" value="1"/>
</dbReference>
<dbReference type="Gene3D" id="2.40.50.100">
    <property type="match status" value="1"/>
</dbReference>
<evidence type="ECO:0000256" key="7">
    <source>
        <dbReference type="ARBA" id="ARBA00022989"/>
    </source>
</evidence>
<comment type="caution">
    <text evidence="12">The sequence shown here is derived from an EMBL/GenBank/DDBJ whole genome shotgun (WGS) entry which is preliminary data.</text>
</comment>
<evidence type="ECO:0000256" key="5">
    <source>
        <dbReference type="ARBA" id="ARBA00022519"/>
    </source>
</evidence>
<evidence type="ECO:0000256" key="9">
    <source>
        <dbReference type="RuleBase" id="RU365093"/>
    </source>
</evidence>
<dbReference type="Pfam" id="PF26002">
    <property type="entry name" value="Beta-barrel_AprE"/>
    <property type="match status" value="1"/>
</dbReference>
<evidence type="ECO:0000256" key="3">
    <source>
        <dbReference type="ARBA" id="ARBA00022448"/>
    </source>
</evidence>
<dbReference type="GO" id="GO:0009306">
    <property type="term" value="P:protein secretion"/>
    <property type="evidence" value="ECO:0007669"/>
    <property type="project" value="InterPro"/>
</dbReference>
<feature type="region of interest" description="Disordered" evidence="10">
    <location>
        <begin position="388"/>
        <end position="408"/>
    </location>
</feature>